<comment type="similarity">
    <text evidence="2">Belongs to the hyi family.</text>
</comment>
<name>A0A318KRF7_9NEIS</name>
<dbReference type="PANTHER" id="PTHR43489:SF6">
    <property type="entry name" value="HYDROXYPYRUVATE ISOMERASE-RELATED"/>
    <property type="match status" value="1"/>
</dbReference>
<gene>
    <name evidence="5" type="ORF">DFR34_104180</name>
</gene>
<sequence>MPRFAANLSMLFTDLPWPERPAAAARAGFAGVEIQFPYEAIAADTLAAACAEAGVRLCLINVPAGDLMQGGPGLAAVPGREAAFAQAVDACLAYLAALGAQAPGRVNVLAGRLADGVSRAQALATLCANLRAALPRFQARGVTVGLEAINRHDMPGFLLNTADDIAAVLAELGQPAGLDAQIDLYHMAREGVDLPALLRQPPVPIGHVQFADAPGRGAPGTGALDWPTLFALVEQHCPEVWCAAEYRQASADQAQPALWQGWAAQARGR</sequence>
<dbReference type="OrthoDB" id="9786584at2"/>
<accession>A0A318KRF7</accession>
<keyword evidence="1 2" id="KW-0413">Isomerase</keyword>
<dbReference type="SUPFAM" id="SSF51658">
    <property type="entry name" value="Xylose isomerase-like"/>
    <property type="match status" value="1"/>
</dbReference>
<dbReference type="AlphaFoldDB" id="A0A318KRF7"/>
<dbReference type="RefSeq" id="WP_110390087.1">
    <property type="nucleotide sequence ID" value="NZ_QJKI01000004.1"/>
</dbReference>
<dbReference type="Pfam" id="PF01261">
    <property type="entry name" value="AP_endonuc_2"/>
    <property type="match status" value="1"/>
</dbReference>
<organism evidence="5 6">
    <name type="scientific">Rivihabitans pingtungensis</name>
    <dbReference type="NCBI Taxonomy" id="1054498"/>
    <lineage>
        <taxon>Bacteria</taxon>
        <taxon>Pseudomonadati</taxon>
        <taxon>Pseudomonadota</taxon>
        <taxon>Betaproteobacteria</taxon>
        <taxon>Neisseriales</taxon>
        <taxon>Aquaspirillaceae</taxon>
        <taxon>Rivihabitans</taxon>
    </lineage>
</organism>
<feature type="active site" description="Proton donor/acceptor" evidence="3">
    <location>
        <position position="147"/>
    </location>
</feature>
<dbReference type="Proteomes" id="UP000247555">
    <property type="component" value="Unassembled WGS sequence"/>
</dbReference>
<dbReference type="GO" id="GO:0046487">
    <property type="term" value="P:glyoxylate metabolic process"/>
    <property type="evidence" value="ECO:0007669"/>
    <property type="project" value="TreeGrafter"/>
</dbReference>
<feature type="active site" description="Proton donor/acceptor" evidence="3">
    <location>
        <position position="245"/>
    </location>
</feature>
<dbReference type="GO" id="GO:0008903">
    <property type="term" value="F:hydroxypyruvate isomerase activity"/>
    <property type="evidence" value="ECO:0007669"/>
    <property type="project" value="TreeGrafter"/>
</dbReference>
<feature type="domain" description="Xylose isomerase-like TIM barrel" evidence="4">
    <location>
        <begin position="22"/>
        <end position="250"/>
    </location>
</feature>
<protein>
    <submittedName>
        <fullName evidence="5">Hydroxypyruvate isomerase</fullName>
    </submittedName>
</protein>
<dbReference type="InterPro" id="IPR026040">
    <property type="entry name" value="HyI-like"/>
</dbReference>
<dbReference type="InterPro" id="IPR036237">
    <property type="entry name" value="Xyl_isomerase-like_sf"/>
</dbReference>
<dbReference type="Gene3D" id="3.20.20.150">
    <property type="entry name" value="Divalent-metal-dependent TIM barrel enzymes"/>
    <property type="match status" value="1"/>
</dbReference>
<keyword evidence="5" id="KW-0670">Pyruvate</keyword>
<evidence type="ECO:0000256" key="1">
    <source>
        <dbReference type="ARBA" id="ARBA00023235"/>
    </source>
</evidence>
<proteinExistence type="inferred from homology"/>
<evidence type="ECO:0000259" key="4">
    <source>
        <dbReference type="Pfam" id="PF01261"/>
    </source>
</evidence>
<evidence type="ECO:0000313" key="6">
    <source>
        <dbReference type="Proteomes" id="UP000247555"/>
    </source>
</evidence>
<dbReference type="InterPro" id="IPR050417">
    <property type="entry name" value="Sugar_Epim/Isomerase"/>
</dbReference>
<reference evidence="5 6" key="1">
    <citation type="submission" date="2018-05" db="EMBL/GenBank/DDBJ databases">
        <title>Genomic Encyclopedia of Type Strains, Phase IV (KMG-IV): sequencing the most valuable type-strain genomes for metagenomic binning, comparative biology and taxonomic classification.</title>
        <authorList>
            <person name="Goeker M."/>
        </authorList>
    </citation>
    <scope>NUCLEOTIDE SEQUENCE [LARGE SCALE GENOMIC DNA]</scope>
    <source>
        <strain evidence="5 6">DSM 29661</strain>
    </source>
</reference>
<evidence type="ECO:0000256" key="2">
    <source>
        <dbReference type="PIRNR" id="PIRNR006241"/>
    </source>
</evidence>
<keyword evidence="6" id="KW-1185">Reference proteome</keyword>
<evidence type="ECO:0000256" key="3">
    <source>
        <dbReference type="PIRSR" id="PIRSR006241-50"/>
    </source>
</evidence>
<dbReference type="InterPro" id="IPR013022">
    <property type="entry name" value="Xyl_isomerase-like_TIM-brl"/>
</dbReference>
<dbReference type="EMBL" id="QJKI01000004">
    <property type="protein sequence ID" value="PXX80401.1"/>
    <property type="molecule type" value="Genomic_DNA"/>
</dbReference>
<comment type="caution">
    <text evidence="5">The sequence shown here is derived from an EMBL/GenBank/DDBJ whole genome shotgun (WGS) entry which is preliminary data.</text>
</comment>
<evidence type="ECO:0000313" key="5">
    <source>
        <dbReference type="EMBL" id="PXX80401.1"/>
    </source>
</evidence>
<dbReference type="PIRSF" id="PIRSF006241">
    <property type="entry name" value="HyI"/>
    <property type="match status" value="1"/>
</dbReference>
<dbReference type="PANTHER" id="PTHR43489">
    <property type="entry name" value="ISOMERASE"/>
    <property type="match status" value="1"/>
</dbReference>